<organism evidence="13 14">
    <name type="scientific">Methanosuratincola subterraneus</name>
    <dbReference type="NCBI Taxonomy" id="2593994"/>
    <lineage>
        <taxon>Archaea</taxon>
        <taxon>Thermoproteota</taxon>
        <taxon>Methanosuratincolia</taxon>
        <taxon>Candidatus Methanomethylicales</taxon>
        <taxon>Candidatus Methanomethylicaceae</taxon>
        <taxon>Candidatus Methanosuratincola (ex Vanwonterghem et al. 2016)</taxon>
    </lineage>
</organism>
<accession>A0A3S3RMB9</accession>
<evidence type="ECO:0000313" key="13">
    <source>
        <dbReference type="EMBL" id="RWX73023.1"/>
    </source>
</evidence>
<dbReference type="GO" id="GO:0005737">
    <property type="term" value="C:cytoplasm"/>
    <property type="evidence" value="ECO:0007669"/>
    <property type="project" value="UniProtKB-SubCell"/>
</dbReference>
<evidence type="ECO:0000256" key="6">
    <source>
        <dbReference type="ARBA" id="ARBA00023015"/>
    </source>
</evidence>
<dbReference type="SUPFAM" id="SSF47979">
    <property type="entry name" value="Iron-dependent repressor protein, dimerization domain"/>
    <property type="match status" value="1"/>
</dbReference>
<comment type="caution">
    <text evidence="13">The sequence shown here is derived from an EMBL/GenBank/DDBJ whole genome shotgun (WGS) entry which is preliminary data.</text>
</comment>
<evidence type="ECO:0000256" key="11">
    <source>
        <dbReference type="ARBA" id="ARBA00032593"/>
    </source>
</evidence>
<keyword evidence="5" id="KW-0678">Repressor</keyword>
<dbReference type="InterPro" id="IPR050536">
    <property type="entry name" value="DtxR_MntR_Metal-Reg"/>
</dbReference>
<evidence type="ECO:0000313" key="14">
    <source>
        <dbReference type="Proteomes" id="UP000288215"/>
    </source>
</evidence>
<keyword evidence="6" id="KW-0805">Transcription regulation</keyword>
<evidence type="ECO:0000256" key="8">
    <source>
        <dbReference type="ARBA" id="ARBA00023159"/>
    </source>
</evidence>
<evidence type="ECO:0000256" key="2">
    <source>
        <dbReference type="ARBA" id="ARBA00007871"/>
    </source>
</evidence>
<protein>
    <recommendedName>
        <fullName evidence="11">Manganese transport regulator</fullName>
    </recommendedName>
</protein>
<dbReference type="EMBL" id="RXGA01000003">
    <property type="protein sequence ID" value="RWX73023.1"/>
    <property type="molecule type" value="Genomic_DNA"/>
</dbReference>
<dbReference type="Proteomes" id="UP000288215">
    <property type="component" value="Unassembled WGS sequence"/>
</dbReference>
<reference evidence="13 14" key="1">
    <citation type="submission" date="2018-12" db="EMBL/GenBank/DDBJ databases">
        <title>The complete genome of the methanogenic archaea of the candidate phylum Verstraetearchaeota, obtained from the metagenome of underground thermal water.</title>
        <authorList>
            <person name="Kadnikov V.V."/>
            <person name="Mardanov A.V."/>
            <person name="Beletsky A.V."/>
            <person name="Karnachuk O.V."/>
            <person name="Ravin N.V."/>
        </authorList>
    </citation>
    <scope>NUCLEOTIDE SEQUENCE [LARGE SCALE GENOMIC DNA]</scope>
    <source>
        <strain evidence="13">Ch88</strain>
    </source>
</reference>
<dbReference type="GO" id="GO:0003700">
    <property type="term" value="F:DNA-binding transcription factor activity"/>
    <property type="evidence" value="ECO:0007669"/>
    <property type="project" value="InterPro"/>
</dbReference>
<evidence type="ECO:0000256" key="9">
    <source>
        <dbReference type="ARBA" id="ARBA00023163"/>
    </source>
</evidence>
<keyword evidence="4" id="KW-0963">Cytoplasm</keyword>
<evidence type="ECO:0000256" key="5">
    <source>
        <dbReference type="ARBA" id="ARBA00022491"/>
    </source>
</evidence>
<dbReference type="Pfam" id="PF02742">
    <property type="entry name" value="Fe_dep_repr_C"/>
    <property type="match status" value="1"/>
</dbReference>
<evidence type="ECO:0000256" key="7">
    <source>
        <dbReference type="ARBA" id="ARBA00023125"/>
    </source>
</evidence>
<comment type="subunit">
    <text evidence="3">Homodimer.</text>
</comment>
<dbReference type="SUPFAM" id="SSF46785">
    <property type="entry name" value="Winged helix' DNA-binding domain"/>
    <property type="match status" value="1"/>
</dbReference>
<dbReference type="PROSITE" id="PS50944">
    <property type="entry name" value="HTH_DTXR"/>
    <property type="match status" value="1"/>
</dbReference>
<dbReference type="PANTHER" id="PTHR33238:SF11">
    <property type="entry name" value="TRANSCRIPTIONAL REGULATOR MNTR"/>
    <property type="match status" value="1"/>
</dbReference>
<name>A0A3S3RMB9_METS7</name>
<dbReference type="PANTHER" id="PTHR33238">
    <property type="entry name" value="IRON (METAL) DEPENDENT REPRESSOR, DTXR FAMILY"/>
    <property type="match status" value="1"/>
</dbReference>
<dbReference type="SMART" id="SM00529">
    <property type="entry name" value="HTH_DTXR"/>
    <property type="match status" value="1"/>
</dbReference>
<evidence type="ECO:0000256" key="1">
    <source>
        <dbReference type="ARBA" id="ARBA00004496"/>
    </source>
</evidence>
<gene>
    <name evidence="13" type="ORF">Metus_0997</name>
</gene>
<dbReference type="InterPro" id="IPR022689">
    <property type="entry name" value="Iron_dep_repressor"/>
</dbReference>
<dbReference type="InterPro" id="IPR036421">
    <property type="entry name" value="Fe_dep_repressor_sf"/>
</dbReference>
<keyword evidence="8" id="KW-0010">Activator</keyword>
<dbReference type="Gene3D" id="1.10.10.10">
    <property type="entry name" value="Winged helix-like DNA-binding domain superfamily/Winged helix DNA-binding domain"/>
    <property type="match status" value="1"/>
</dbReference>
<dbReference type="AlphaFoldDB" id="A0A3S3RMB9"/>
<comment type="subcellular location">
    <subcellularLocation>
        <location evidence="1">Cytoplasm</location>
    </subcellularLocation>
</comment>
<sequence length="146" mass="16779">MCFHMSYREHKNPEDYLEFIYLNSEESSKGLVKIKEISGALGVFPSTVTEMMQRLSEKGLVIRVDYEGVRLTETGRATAKAVLSRHRILECFFYQYLGMAPEEVSDEICGIEHHISERVLARLYEKLGRPKYCPHGKPIPMAHQEG</sequence>
<evidence type="ECO:0000259" key="12">
    <source>
        <dbReference type="PROSITE" id="PS50944"/>
    </source>
</evidence>
<dbReference type="InterPro" id="IPR036390">
    <property type="entry name" value="WH_DNA-bd_sf"/>
</dbReference>
<dbReference type="GO" id="GO:0003677">
    <property type="term" value="F:DNA binding"/>
    <property type="evidence" value="ECO:0007669"/>
    <property type="project" value="UniProtKB-KW"/>
</dbReference>
<dbReference type="InterPro" id="IPR001367">
    <property type="entry name" value="Fe_dep_repressor"/>
</dbReference>
<keyword evidence="10" id="KW-0464">Manganese</keyword>
<dbReference type="GO" id="GO:0046983">
    <property type="term" value="F:protein dimerization activity"/>
    <property type="evidence" value="ECO:0007669"/>
    <property type="project" value="InterPro"/>
</dbReference>
<feature type="domain" description="HTH dtxR-type" evidence="12">
    <location>
        <begin position="14"/>
        <end position="72"/>
    </location>
</feature>
<dbReference type="Pfam" id="PF01325">
    <property type="entry name" value="Fe_dep_repress"/>
    <property type="match status" value="1"/>
</dbReference>
<evidence type="ECO:0000256" key="10">
    <source>
        <dbReference type="ARBA" id="ARBA00023211"/>
    </source>
</evidence>
<dbReference type="InterPro" id="IPR022687">
    <property type="entry name" value="HTH_DTXR"/>
</dbReference>
<keyword evidence="7" id="KW-0238">DNA-binding</keyword>
<keyword evidence="9" id="KW-0804">Transcription</keyword>
<dbReference type="InterPro" id="IPR036388">
    <property type="entry name" value="WH-like_DNA-bd_sf"/>
</dbReference>
<evidence type="ECO:0000256" key="4">
    <source>
        <dbReference type="ARBA" id="ARBA00022490"/>
    </source>
</evidence>
<dbReference type="Gene3D" id="1.10.60.10">
    <property type="entry name" value="Iron dependent repressor, metal binding and dimerisation domain"/>
    <property type="match status" value="1"/>
</dbReference>
<dbReference type="GO" id="GO:0046914">
    <property type="term" value="F:transition metal ion binding"/>
    <property type="evidence" value="ECO:0007669"/>
    <property type="project" value="InterPro"/>
</dbReference>
<proteinExistence type="inferred from homology"/>
<evidence type="ECO:0000256" key="3">
    <source>
        <dbReference type="ARBA" id="ARBA00011738"/>
    </source>
</evidence>
<comment type="similarity">
    <text evidence="2">Belongs to the DtxR/MntR family.</text>
</comment>